<comment type="caution">
    <text evidence="12">The sequence shown here is derived from an EMBL/GenBank/DDBJ whole genome shotgun (WGS) entry which is preliminary data.</text>
</comment>
<comment type="caution">
    <text evidence="10">Lacks conserved residue(s) required for the propagation of feature annotation.</text>
</comment>
<evidence type="ECO:0000256" key="3">
    <source>
        <dbReference type="ARBA" id="ARBA00022679"/>
    </source>
</evidence>
<evidence type="ECO:0000256" key="1">
    <source>
        <dbReference type="ARBA" id="ARBA00004141"/>
    </source>
</evidence>
<dbReference type="GO" id="GO:0030148">
    <property type="term" value="P:sphingolipid biosynthetic process"/>
    <property type="evidence" value="ECO:0007669"/>
    <property type="project" value="TreeGrafter"/>
</dbReference>
<feature type="transmembrane region" description="Helical" evidence="10">
    <location>
        <begin position="157"/>
        <end position="173"/>
    </location>
</feature>
<evidence type="ECO:0000256" key="11">
    <source>
        <dbReference type="SAM" id="MobiDB-lite"/>
    </source>
</evidence>
<evidence type="ECO:0000256" key="7">
    <source>
        <dbReference type="ARBA" id="ARBA00023098"/>
    </source>
</evidence>
<keyword evidence="9 10" id="KW-0275">Fatty acid biosynthesis</keyword>
<comment type="subcellular location">
    <subcellularLocation>
        <location evidence="1">Membrane</location>
        <topology evidence="1">Multi-pass membrane protein</topology>
    </subcellularLocation>
</comment>
<name>A0A8X7BTE1_9ARAC</name>
<dbReference type="AlphaFoldDB" id="A0A8X7BTE1"/>
<dbReference type="PANTHER" id="PTHR11157:SF126">
    <property type="entry name" value="ELONGATION OF VERY LONG CHAIN FATTY ACIDS PROTEIN"/>
    <property type="match status" value="1"/>
</dbReference>
<evidence type="ECO:0000256" key="9">
    <source>
        <dbReference type="ARBA" id="ARBA00023160"/>
    </source>
</evidence>
<dbReference type="GO" id="GO:0019367">
    <property type="term" value="P:fatty acid elongation, saturated fatty acid"/>
    <property type="evidence" value="ECO:0007669"/>
    <property type="project" value="TreeGrafter"/>
</dbReference>
<feature type="transmembrane region" description="Helical" evidence="10">
    <location>
        <begin position="58"/>
        <end position="77"/>
    </location>
</feature>
<keyword evidence="3 10" id="KW-0808">Transferase</keyword>
<evidence type="ECO:0000256" key="4">
    <source>
        <dbReference type="ARBA" id="ARBA00022692"/>
    </source>
</evidence>
<feature type="transmembrane region" description="Helical" evidence="10">
    <location>
        <begin position="83"/>
        <end position="106"/>
    </location>
</feature>
<evidence type="ECO:0000256" key="10">
    <source>
        <dbReference type="RuleBase" id="RU361115"/>
    </source>
</evidence>
<evidence type="ECO:0000256" key="8">
    <source>
        <dbReference type="ARBA" id="ARBA00023136"/>
    </source>
</evidence>
<gene>
    <name evidence="12" type="primary">ELOVL7</name>
    <name evidence="12" type="ORF">TNIN_256901</name>
</gene>
<evidence type="ECO:0000256" key="2">
    <source>
        <dbReference type="ARBA" id="ARBA00022516"/>
    </source>
</evidence>
<protein>
    <recommendedName>
        <fullName evidence="10">Elongation of very long chain fatty acids protein</fullName>
        <ecNumber evidence="10">2.3.1.199</ecNumber>
    </recommendedName>
    <alternativeName>
        <fullName evidence="10">Very-long-chain 3-oxoacyl-CoA synthase</fullName>
    </alternativeName>
</protein>
<evidence type="ECO:0000313" key="12">
    <source>
        <dbReference type="EMBL" id="GFY41374.1"/>
    </source>
</evidence>
<evidence type="ECO:0000313" key="13">
    <source>
        <dbReference type="Proteomes" id="UP000886998"/>
    </source>
</evidence>
<evidence type="ECO:0000256" key="6">
    <source>
        <dbReference type="ARBA" id="ARBA00022989"/>
    </source>
</evidence>
<dbReference type="OrthoDB" id="6426515at2759"/>
<dbReference type="Proteomes" id="UP000886998">
    <property type="component" value="Unassembled WGS sequence"/>
</dbReference>
<proteinExistence type="inferred from homology"/>
<comment type="catalytic activity">
    <reaction evidence="10">
        <text>a very-long-chain acyl-CoA + malonyl-CoA + H(+) = a very-long-chain 3-oxoacyl-CoA + CO2 + CoA</text>
        <dbReference type="Rhea" id="RHEA:32727"/>
        <dbReference type="ChEBI" id="CHEBI:15378"/>
        <dbReference type="ChEBI" id="CHEBI:16526"/>
        <dbReference type="ChEBI" id="CHEBI:57287"/>
        <dbReference type="ChEBI" id="CHEBI:57384"/>
        <dbReference type="ChEBI" id="CHEBI:90725"/>
        <dbReference type="ChEBI" id="CHEBI:90736"/>
        <dbReference type="EC" id="2.3.1.199"/>
    </reaction>
</comment>
<dbReference type="GO" id="GO:0009922">
    <property type="term" value="F:fatty acid elongase activity"/>
    <property type="evidence" value="ECO:0007669"/>
    <property type="project" value="UniProtKB-EC"/>
</dbReference>
<comment type="similarity">
    <text evidence="10">Belongs to the ELO family.</text>
</comment>
<reference evidence="12" key="1">
    <citation type="submission" date="2020-08" db="EMBL/GenBank/DDBJ databases">
        <title>Multicomponent nature underlies the extraordinary mechanical properties of spider dragline silk.</title>
        <authorList>
            <person name="Kono N."/>
            <person name="Nakamura H."/>
            <person name="Mori M."/>
            <person name="Yoshida Y."/>
            <person name="Ohtoshi R."/>
            <person name="Malay A.D."/>
            <person name="Moran D.A.P."/>
            <person name="Tomita M."/>
            <person name="Numata K."/>
            <person name="Arakawa K."/>
        </authorList>
    </citation>
    <scope>NUCLEOTIDE SEQUENCE</scope>
</reference>
<keyword evidence="2 10" id="KW-0444">Lipid biosynthesis</keyword>
<keyword evidence="7 10" id="KW-0443">Lipid metabolism</keyword>
<dbReference type="PANTHER" id="PTHR11157">
    <property type="entry name" value="FATTY ACID ACYL TRANSFERASE-RELATED"/>
    <property type="match status" value="1"/>
</dbReference>
<dbReference type="EMBL" id="BMAV01002462">
    <property type="protein sequence ID" value="GFY41374.1"/>
    <property type="molecule type" value="Genomic_DNA"/>
</dbReference>
<keyword evidence="13" id="KW-1185">Reference proteome</keyword>
<feature type="transmembrane region" description="Helical" evidence="10">
    <location>
        <begin position="127"/>
        <end position="145"/>
    </location>
</feature>
<dbReference type="GO" id="GO:0042761">
    <property type="term" value="P:very long-chain fatty acid biosynthetic process"/>
    <property type="evidence" value="ECO:0007669"/>
    <property type="project" value="TreeGrafter"/>
</dbReference>
<accession>A0A8X7BTE1</accession>
<sequence length="183" mass="20790">MQLICSALGAVYDSESSDSDSSSSYSEDDSDSSEKSDSSSESPSCTVFFVLRKKQKQITALHLIHHAGLCIISNWGLRHPYEASAFYIAFAFTNNSAVHVIMYIYYGLAACGPSMKKYLWWKRYLTLIQIAQLLIIFSYMTYGFLSGCEEFGKFEQTAYAFVAINVLLFVHFYRNYSKKNKNV</sequence>
<keyword evidence="5 10" id="KW-0276">Fatty acid metabolism</keyword>
<organism evidence="12 13">
    <name type="scientific">Trichonephila inaurata madagascariensis</name>
    <dbReference type="NCBI Taxonomy" id="2747483"/>
    <lineage>
        <taxon>Eukaryota</taxon>
        <taxon>Metazoa</taxon>
        <taxon>Ecdysozoa</taxon>
        <taxon>Arthropoda</taxon>
        <taxon>Chelicerata</taxon>
        <taxon>Arachnida</taxon>
        <taxon>Araneae</taxon>
        <taxon>Araneomorphae</taxon>
        <taxon>Entelegynae</taxon>
        <taxon>Araneoidea</taxon>
        <taxon>Nephilidae</taxon>
        <taxon>Trichonephila</taxon>
        <taxon>Trichonephila inaurata</taxon>
    </lineage>
</organism>
<dbReference type="GO" id="GO:0034626">
    <property type="term" value="P:fatty acid elongation, polyunsaturated fatty acid"/>
    <property type="evidence" value="ECO:0007669"/>
    <property type="project" value="TreeGrafter"/>
</dbReference>
<keyword evidence="8 10" id="KW-0472">Membrane</keyword>
<dbReference type="InterPro" id="IPR002076">
    <property type="entry name" value="ELO_fam"/>
</dbReference>
<dbReference type="GO" id="GO:0034625">
    <property type="term" value="P:fatty acid elongation, monounsaturated fatty acid"/>
    <property type="evidence" value="ECO:0007669"/>
    <property type="project" value="TreeGrafter"/>
</dbReference>
<keyword evidence="4 10" id="KW-0812">Transmembrane</keyword>
<feature type="region of interest" description="Disordered" evidence="11">
    <location>
        <begin position="11"/>
        <end position="42"/>
    </location>
</feature>
<evidence type="ECO:0000256" key="5">
    <source>
        <dbReference type="ARBA" id="ARBA00022832"/>
    </source>
</evidence>
<keyword evidence="6 10" id="KW-1133">Transmembrane helix</keyword>
<dbReference type="Pfam" id="PF01151">
    <property type="entry name" value="ELO"/>
    <property type="match status" value="1"/>
</dbReference>
<dbReference type="EC" id="2.3.1.199" evidence="10"/>
<dbReference type="GO" id="GO:0005789">
    <property type="term" value="C:endoplasmic reticulum membrane"/>
    <property type="evidence" value="ECO:0007669"/>
    <property type="project" value="TreeGrafter"/>
</dbReference>